<evidence type="ECO:0000256" key="4">
    <source>
        <dbReference type="ARBA" id="ARBA00022525"/>
    </source>
</evidence>
<evidence type="ECO:0000256" key="2">
    <source>
        <dbReference type="ARBA" id="ARBA00005581"/>
    </source>
</evidence>
<dbReference type="PANTHER" id="PTHR31232:SF43">
    <property type="entry name" value="S-PROTEIN HOMOLOG 29-RELATED"/>
    <property type="match status" value="1"/>
</dbReference>
<evidence type="ECO:0000256" key="3">
    <source>
        <dbReference type="ARBA" id="ARBA00022471"/>
    </source>
</evidence>
<comment type="caution">
    <text evidence="7">The sequence shown here is derived from an EMBL/GenBank/DDBJ whole genome shotgun (WGS) entry which is preliminary data.</text>
</comment>
<dbReference type="Proteomes" id="UP000447434">
    <property type="component" value="Chromosome 6"/>
</dbReference>
<organism evidence="7 8">
    <name type="scientific">Lupinus albus</name>
    <name type="common">White lupine</name>
    <name type="synonym">Lupinus termis</name>
    <dbReference type="NCBI Taxonomy" id="3870"/>
    <lineage>
        <taxon>Eukaryota</taxon>
        <taxon>Viridiplantae</taxon>
        <taxon>Streptophyta</taxon>
        <taxon>Embryophyta</taxon>
        <taxon>Tracheophyta</taxon>
        <taxon>Spermatophyta</taxon>
        <taxon>Magnoliopsida</taxon>
        <taxon>eudicotyledons</taxon>
        <taxon>Gunneridae</taxon>
        <taxon>Pentapetalae</taxon>
        <taxon>rosids</taxon>
        <taxon>fabids</taxon>
        <taxon>Fabales</taxon>
        <taxon>Fabaceae</taxon>
        <taxon>Papilionoideae</taxon>
        <taxon>50 kb inversion clade</taxon>
        <taxon>genistoids sensu lato</taxon>
        <taxon>core genistoids</taxon>
        <taxon>Genisteae</taxon>
        <taxon>Lupinus</taxon>
    </lineage>
</organism>
<evidence type="ECO:0000313" key="7">
    <source>
        <dbReference type="EMBL" id="KAE9612541.1"/>
    </source>
</evidence>
<dbReference type="InterPro" id="IPR010264">
    <property type="entry name" value="Self-incomp_S1"/>
</dbReference>
<dbReference type="OrthoDB" id="1418008at2759"/>
<comment type="subcellular location">
    <subcellularLocation>
        <location evidence="1 6">Secreted</location>
    </subcellularLocation>
</comment>
<dbReference type="Pfam" id="PF05938">
    <property type="entry name" value="Self-incomp_S1"/>
    <property type="match status" value="1"/>
</dbReference>
<comment type="similarity">
    <text evidence="2 6">Belongs to the plant self-incompatibility (S1) protein family.</text>
</comment>
<protein>
    <recommendedName>
        <fullName evidence="6">S-protein homolog</fullName>
    </recommendedName>
</protein>
<dbReference type="GO" id="GO:0005576">
    <property type="term" value="C:extracellular region"/>
    <property type="evidence" value="ECO:0007669"/>
    <property type="project" value="UniProtKB-SubCell"/>
</dbReference>
<dbReference type="GO" id="GO:0060320">
    <property type="term" value="P:rejection of self pollen"/>
    <property type="evidence" value="ECO:0007669"/>
    <property type="project" value="UniProtKB-KW"/>
</dbReference>
<dbReference type="PANTHER" id="PTHR31232">
    <property type="match status" value="1"/>
</dbReference>
<keyword evidence="8" id="KW-1185">Reference proteome</keyword>
<reference evidence="8" key="1">
    <citation type="journal article" date="2020" name="Nat. Commun.">
        <title>Genome sequence of the cluster root forming white lupin.</title>
        <authorList>
            <person name="Hufnagel B."/>
            <person name="Marques A."/>
            <person name="Soriano A."/>
            <person name="Marques L."/>
            <person name="Divol F."/>
            <person name="Doumas P."/>
            <person name="Sallet E."/>
            <person name="Mancinotti D."/>
            <person name="Carrere S."/>
            <person name="Marande W."/>
            <person name="Arribat S."/>
            <person name="Keller J."/>
            <person name="Huneau C."/>
            <person name="Blein T."/>
            <person name="Aime D."/>
            <person name="Laguerre M."/>
            <person name="Taylor J."/>
            <person name="Schubert V."/>
            <person name="Nelson M."/>
            <person name="Geu-Flores F."/>
            <person name="Crespi M."/>
            <person name="Gallardo-Guerrero K."/>
            <person name="Delaux P.-M."/>
            <person name="Salse J."/>
            <person name="Berges H."/>
            <person name="Guyot R."/>
            <person name="Gouzy J."/>
            <person name="Peret B."/>
        </authorList>
    </citation>
    <scope>NUCLEOTIDE SEQUENCE [LARGE SCALE GENOMIC DNA]</scope>
    <source>
        <strain evidence="8">cv. Amiga</strain>
    </source>
</reference>
<dbReference type="EMBL" id="WOCE01000006">
    <property type="protein sequence ID" value="KAE9612541.1"/>
    <property type="molecule type" value="Genomic_DNA"/>
</dbReference>
<evidence type="ECO:0000256" key="1">
    <source>
        <dbReference type="ARBA" id="ARBA00004613"/>
    </source>
</evidence>
<evidence type="ECO:0000256" key="5">
    <source>
        <dbReference type="ARBA" id="ARBA00022729"/>
    </source>
</evidence>
<keyword evidence="5" id="KW-0732">Signal</keyword>
<keyword evidence="4 6" id="KW-0964">Secreted</keyword>
<evidence type="ECO:0000256" key="6">
    <source>
        <dbReference type="RuleBase" id="RU367044"/>
    </source>
</evidence>
<keyword evidence="3 6" id="KW-0713">Self-incompatibility</keyword>
<sequence>MVALLDKFVLSWFMLGTIFVTLQMMNDVEAFYLIPKVHVGITNILRVQVSFHCKDKTRDDGFHTLPPDQTYRFGFKTDIFLEKTLWFCQFTWQRERQESHYFDIYVATRDNSSDVNWYILDTGPCKIFNPIKGASLCYPWNDKQQHELQGGKKLLNSNTTTQQEPPLS</sequence>
<proteinExistence type="inferred from homology"/>
<evidence type="ECO:0000313" key="8">
    <source>
        <dbReference type="Proteomes" id="UP000447434"/>
    </source>
</evidence>
<gene>
    <name evidence="7" type="ORF">Lalb_Chr06g0174181</name>
</gene>
<dbReference type="AlphaFoldDB" id="A0A6A4QFC8"/>
<name>A0A6A4QFC8_LUPAL</name>
<accession>A0A6A4QFC8</accession>